<proteinExistence type="predicted"/>
<sequence length="49" mass="5798">MVKQWLDSRLDTGKVRRKRGWGYGLLRQVLVIFGQSLPEVWYQTDMKTG</sequence>
<keyword evidence="1" id="KW-0812">Transmembrane</keyword>
<keyword evidence="1" id="KW-0472">Membrane</keyword>
<evidence type="ECO:0000256" key="1">
    <source>
        <dbReference type="SAM" id="Phobius"/>
    </source>
</evidence>
<accession>F9D3K0</accession>
<comment type="caution">
    <text evidence="2">The sequence shown here is derived from an EMBL/GenBank/DDBJ whole genome shotgun (WGS) entry which is preliminary data.</text>
</comment>
<gene>
    <name evidence="2" type="primary">tbpA</name>
    <name evidence="2" type="ORF">HMPREF9136_1428</name>
</gene>
<name>F9D3K0_PREDD</name>
<reference evidence="2 3" key="1">
    <citation type="submission" date="2011-04" db="EMBL/GenBank/DDBJ databases">
        <authorList>
            <person name="Muzny D."/>
            <person name="Qin X."/>
            <person name="Deng J."/>
            <person name="Jiang H."/>
            <person name="Liu Y."/>
            <person name="Qu J."/>
            <person name="Song X.-Z."/>
            <person name="Zhang L."/>
            <person name="Thornton R."/>
            <person name="Coyle M."/>
            <person name="Francisco L."/>
            <person name="Jackson L."/>
            <person name="Javaid M."/>
            <person name="Korchina V."/>
            <person name="Kovar C."/>
            <person name="Mata R."/>
            <person name="Mathew T."/>
            <person name="Ngo R."/>
            <person name="Nguyen L."/>
            <person name="Nguyen N."/>
            <person name="Okwuonu G."/>
            <person name="Ongeri F."/>
            <person name="Pham C."/>
            <person name="Simmons D."/>
            <person name="Wilczek-Boney K."/>
            <person name="Hale W."/>
            <person name="Jakkamsetti A."/>
            <person name="Pham P."/>
            <person name="Ruth R."/>
            <person name="San Lucas F."/>
            <person name="Warren J."/>
            <person name="Zhang J."/>
            <person name="Zhao Z."/>
            <person name="Zhou C."/>
            <person name="Zhu D."/>
            <person name="Lee S."/>
            <person name="Bess C."/>
            <person name="Blankenburg K."/>
            <person name="Forbes L."/>
            <person name="Fu Q."/>
            <person name="Gubbala S."/>
            <person name="Hirani K."/>
            <person name="Jayaseelan J.C."/>
            <person name="Lara F."/>
            <person name="Munidasa M."/>
            <person name="Palculict T."/>
            <person name="Patil S."/>
            <person name="Pu L.-L."/>
            <person name="Saada N."/>
            <person name="Tang L."/>
            <person name="Weissenberger G."/>
            <person name="Zhu Y."/>
            <person name="Hemphill L."/>
            <person name="Shang Y."/>
            <person name="Youmans B."/>
            <person name="Ayvaz T."/>
            <person name="Ross M."/>
            <person name="Santibanez J."/>
            <person name="Aqrawi P."/>
            <person name="Gross S."/>
            <person name="Joshi V."/>
            <person name="Fowler G."/>
            <person name="Nazareth L."/>
            <person name="Reid J."/>
            <person name="Worley K."/>
            <person name="Petrosino J."/>
            <person name="Highlander S."/>
            <person name="Gibbs R."/>
        </authorList>
    </citation>
    <scope>NUCLEOTIDE SEQUENCE [LARGE SCALE GENOMIC DNA]</scope>
    <source>
        <strain evidence="2 3">DSM 3688</strain>
    </source>
</reference>
<dbReference type="AlphaFoldDB" id="F9D3K0"/>
<organism evidence="2 3">
    <name type="scientific">Prevotella dentalis (strain ATCC 49559 / DSM 3688 / JCM 13448 / NCTC 12043 / ES 2772)</name>
    <name type="common">Mitsuokella dentalis</name>
    <dbReference type="NCBI Taxonomy" id="908937"/>
    <lineage>
        <taxon>Bacteria</taxon>
        <taxon>Pseudomonadati</taxon>
        <taxon>Bacteroidota</taxon>
        <taxon>Bacteroidia</taxon>
        <taxon>Bacteroidales</taxon>
        <taxon>Prevotellaceae</taxon>
        <taxon>Prevotella</taxon>
    </lineage>
</organism>
<evidence type="ECO:0000313" key="2">
    <source>
        <dbReference type="EMBL" id="EGQ14751.1"/>
    </source>
</evidence>
<dbReference type="GO" id="GO:0016787">
    <property type="term" value="F:hydrolase activity"/>
    <property type="evidence" value="ECO:0007669"/>
    <property type="project" value="UniProtKB-KW"/>
</dbReference>
<dbReference type="Proteomes" id="UP000007820">
    <property type="component" value="Unassembled WGS sequence"/>
</dbReference>
<protein>
    <submittedName>
        <fullName evidence="2">NAD-dependent deacetylase</fullName>
        <ecNumber evidence="2">3.5.1.-</ecNumber>
    </submittedName>
</protein>
<keyword evidence="1" id="KW-1133">Transmembrane helix</keyword>
<feature type="transmembrane region" description="Helical" evidence="1">
    <location>
        <begin position="20"/>
        <end position="37"/>
    </location>
</feature>
<dbReference type="EMBL" id="AFPW01000019">
    <property type="protein sequence ID" value="EGQ14751.1"/>
    <property type="molecule type" value="Genomic_DNA"/>
</dbReference>
<evidence type="ECO:0000313" key="3">
    <source>
        <dbReference type="Proteomes" id="UP000007820"/>
    </source>
</evidence>
<dbReference type="EC" id="3.5.1.-" evidence="2"/>
<keyword evidence="2" id="KW-0378">Hydrolase</keyword>